<protein>
    <submittedName>
        <fullName evidence="1">Uncharacterized protein</fullName>
    </submittedName>
</protein>
<gene>
    <name evidence="1" type="ORF">TorRG33x02_278340</name>
</gene>
<evidence type="ECO:0000313" key="1">
    <source>
        <dbReference type="EMBL" id="PON62665.1"/>
    </source>
</evidence>
<evidence type="ECO:0000313" key="2">
    <source>
        <dbReference type="Proteomes" id="UP000237000"/>
    </source>
</evidence>
<organism evidence="1 2">
    <name type="scientific">Trema orientale</name>
    <name type="common">Charcoal tree</name>
    <name type="synonym">Celtis orientalis</name>
    <dbReference type="NCBI Taxonomy" id="63057"/>
    <lineage>
        <taxon>Eukaryota</taxon>
        <taxon>Viridiplantae</taxon>
        <taxon>Streptophyta</taxon>
        <taxon>Embryophyta</taxon>
        <taxon>Tracheophyta</taxon>
        <taxon>Spermatophyta</taxon>
        <taxon>Magnoliopsida</taxon>
        <taxon>eudicotyledons</taxon>
        <taxon>Gunneridae</taxon>
        <taxon>Pentapetalae</taxon>
        <taxon>rosids</taxon>
        <taxon>fabids</taxon>
        <taxon>Rosales</taxon>
        <taxon>Cannabaceae</taxon>
        <taxon>Trema</taxon>
    </lineage>
</organism>
<sequence>MYVGFFSFIGQNRYPPRKANTVAGHGQLKFHPAGYDRENNERINSIFETEPHNYVIELLVFLTLVKLQSKQKTKKKQFMTEIKLVSDVVNFKIKFKC</sequence>
<dbReference type="EMBL" id="JXTC01000344">
    <property type="protein sequence ID" value="PON62665.1"/>
    <property type="molecule type" value="Genomic_DNA"/>
</dbReference>
<dbReference type="InParanoid" id="A0A2P5CNR8"/>
<dbReference type="Proteomes" id="UP000237000">
    <property type="component" value="Unassembled WGS sequence"/>
</dbReference>
<accession>A0A2P5CNR8</accession>
<comment type="caution">
    <text evidence="1">The sequence shown here is derived from an EMBL/GenBank/DDBJ whole genome shotgun (WGS) entry which is preliminary data.</text>
</comment>
<reference evidence="2" key="1">
    <citation type="submission" date="2016-06" db="EMBL/GenBank/DDBJ databases">
        <title>Parallel loss of symbiosis genes in relatives of nitrogen-fixing non-legume Parasponia.</title>
        <authorList>
            <person name="Van Velzen R."/>
            <person name="Holmer R."/>
            <person name="Bu F."/>
            <person name="Rutten L."/>
            <person name="Van Zeijl A."/>
            <person name="Liu W."/>
            <person name="Santuari L."/>
            <person name="Cao Q."/>
            <person name="Sharma T."/>
            <person name="Shen D."/>
            <person name="Roswanjaya Y."/>
            <person name="Wardhani T."/>
            <person name="Kalhor M.S."/>
            <person name="Jansen J."/>
            <person name="Van den Hoogen J."/>
            <person name="Gungor B."/>
            <person name="Hartog M."/>
            <person name="Hontelez J."/>
            <person name="Verver J."/>
            <person name="Yang W.-C."/>
            <person name="Schijlen E."/>
            <person name="Repin R."/>
            <person name="Schilthuizen M."/>
            <person name="Schranz E."/>
            <person name="Heidstra R."/>
            <person name="Miyata K."/>
            <person name="Fedorova E."/>
            <person name="Kohlen W."/>
            <person name="Bisseling T."/>
            <person name="Smit S."/>
            <person name="Geurts R."/>
        </authorList>
    </citation>
    <scope>NUCLEOTIDE SEQUENCE [LARGE SCALE GENOMIC DNA]</scope>
    <source>
        <strain evidence="2">cv. RG33-2</strain>
    </source>
</reference>
<name>A0A2P5CNR8_TREOI</name>
<dbReference type="AlphaFoldDB" id="A0A2P5CNR8"/>
<proteinExistence type="predicted"/>
<keyword evidence="2" id="KW-1185">Reference proteome</keyword>